<accession>C4GDW7</accession>
<evidence type="ECO:0000313" key="2">
    <source>
        <dbReference type="Proteomes" id="UP000003494"/>
    </source>
</evidence>
<dbReference type="HOGENOM" id="CLU_3084710_0_0_9"/>
<dbReference type="AlphaFoldDB" id="C4GDW7"/>
<protein>
    <submittedName>
        <fullName evidence="1">Uncharacterized protein</fullName>
    </submittedName>
</protein>
<keyword evidence="2" id="KW-1185">Reference proteome</keyword>
<sequence>MMVMLFLFYFAQFDHAIDERANTKGLFLIYSHYPLPYFYLIVYGDCFYGIFG</sequence>
<dbReference type="Proteomes" id="UP000003494">
    <property type="component" value="Unassembled WGS sequence"/>
</dbReference>
<dbReference type="STRING" id="626523.GCWU000342_02291"/>
<organism evidence="1 2">
    <name type="scientific">Shuttleworthella satelles DSM 14600</name>
    <dbReference type="NCBI Taxonomy" id="626523"/>
    <lineage>
        <taxon>Bacteria</taxon>
        <taxon>Bacillati</taxon>
        <taxon>Bacillota</taxon>
        <taxon>Clostridia</taxon>
        <taxon>Lachnospirales</taxon>
        <taxon>Lachnospiraceae</taxon>
        <taxon>Shuttleworthella</taxon>
    </lineage>
</organism>
<evidence type="ECO:0000313" key="1">
    <source>
        <dbReference type="EMBL" id="EEP27596.1"/>
    </source>
</evidence>
<comment type="caution">
    <text evidence="1">The sequence shown here is derived from an EMBL/GenBank/DDBJ whole genome shotgun (WGS) entry which is preliminary data.</text>
</comment>
<name>C4GDW7_9FIRM</name>
<dbReference type="EMBL" id="ACIP02000007">
    <property type="protein sequence ID" value="EEP27596.1"/>
    <property type="molecule type" value="Genomic_DNA"/>
</dbReference>
<reference evidence="1" key="1">
    <citation type="submission" date="2009-04" db="EMBL/GenBank/DDBJ databases">
        <authorList>
            <person name="Weinstock G."/>
            <person name="Sodergren E."/>
            <person name="Clifton S."/>
            <person name="Fulton L."/>
            <person name="Fulton B."/>
            <person name="Courtney L."/>
            <person name="Fronick C."/>
            <person name="Harrison M."/>
            <person name="Strong C."/>
            <person name="Farmer C."/>
            <person name="Delahaunty K."/>
            <person name="Markovic C."/>
            <person name="Hall O."/>
            <person name="Minx P."/>
            <person name="Tomlinson C."/>
            <person name="Mitreva M."/>
            <person name="Nelson J."/>
            <person name="Hou S."/>
            <person name="Wollam A."/>
            <person name="Pepin K.H."/>
            <person name="Johnson M."/>
            <person name="Bhonagiri V."/>
            <person name="Nash W.E."/>
            <person name="Warren W."/>
            <person name="Chinwalla A."/>
            <person name="Mardis E.R."/>
            <person name="Wilson R.K."/>
        </authorList>
    </citation>
    <scope>NUCLEOTIDE SEQUENCE [LARGE SCALE GENOMIC DNA]</scope>
    <source>
        <strain evidence="1">DSM 14600</strain>
    </source>
</reference>
<proteinExistence type="predicted"/>
<gene>
    <name evidence="1" type="ORF">GCWU000342_02291</name>
</gene>